<evidence type="ECO:0000256" key="3">
    <source>
        <dbReference type="ARBA" id="ARBA00022989"/>
    </source>
</evidence>
<feature type="transmembrane region" description="Helical" evidence="5">
    <location>
        <begin position="358"/>
        <end position="379"/>
    </location>
</feature>
<feature type="transmembrane region" description="Helical" evidence="5">
    <location>
        <begin position="317"/>
        <end position="337"/>
    </location>
</feature>
<evidence type="ECO:0000313" key="9">
    <source>
        <dbReference type="Proteomes" id="UP001431209"/>
    </source>
</evidence>
<dbReference type="Proteomes" id="UP001431209">
    <property type="component" value="Unassembled WGS sequence"/>
</dbReference>
<evidence type="ECO:0000259" key="7">
    <source>
        <dbReference type="Pfam" id="PF12537"/>
    </source>
</evidence>
<keyword evidence="3 5" id="KW-1133">Transmembrane helix</keyword>
<accession>A0AAW2ZJZ5</accession>
<dbReference type="Pfam" id="PF12430">
    <property type="entry name" value="ABA_GPCR"/>
    <property type="match status" value="1"/>
</dbReference>
<dbReference type="PANTHER" id="PTHR15948">
    <property type="entry name" value="G-PROTEIN COUPLED RECEPTOR 89-RELATED"/>
    <property type="match status" value="1"/>
</dbReference>
<dbReference type="GO" id="GO:0016020">
    <property type="term" value="C:membrane"/>
    <property type="evidence" value="ECO:0007669"/>
    <property type="project" value="UniProtKB-SubCell"/>
</dbReference>
<feature type="transmembrane region" description="Helical" evidence="5">
    <location>
        <begin position="45"/>
        <end position="64"/>
    </location>
</feature>
<organism evidence="8 9">
    <name type="scientific">Acrasis kona</name>
    <dbReference type="NCBI Taxonomy" id="1008807"/>
    <lineage>
        <taxon>Eukaryota</taxon>
        <taxon>Discoba</taxon>
        <taxon>Heterolobosea</taxon>
        <taxon>Tetramitia</taxon>
        <taxon>Eutetramitia</taxon>
        <taxon>Acrasidae</taxon>
        <taxon>Acrasis</taxon>
    </lineage>
</organism>
<dbReference type="InterPro" id="IPR022535">
    <property type="entry name" value="Golgi_pH-regulator_cons_dom"/>
</dbReference>
<comment type="subcellular location">
    <subcellularLocation>
        <location evidence="1">Membrane</location>
        <topology evidence="1">Multi-pass membrane protein</topology>
    </subcellularLocation>
</comment>
<dbReference type="EMBL" id="JAOPGA020001647">
    <property type="protein sequence ID" value="KAL0490158.1"/>
    <property type="molecule type" value="Genomic_DNA"/>
</dbReference>
<feature type="transmembrane region" description="Helical" evidence="5">
    <location>
        <begin position="76"/>
        <end position="96"/>
    </location>
</feature>
<keyword evidence="4 5" id="KW-0472">Membrane</keyword>
<feature type="transmembrane region" description="Helical" evidence="5">
    <location>
        <begin position="12"/>
        <end position="33"/>
    </location>
</feature>
<proteinExistence type="predicted"/>
<dbReference type="InterPro" id="IPR015672">
    <property type="entry name" value="GPHR/GTG"/>
</dbReference>
<keyword evidence="9" id="KW-1185">Reference proteome</keyword>
<comment type="caution">
    <text evidence="8">The sequence shown here is derived from an EMBL/GenBank/DDBJ whole genome shotgun (WGS) entry which is preliminary data.</text>
</comment>
<evidence type="ECO:0000256" key="1">
    <source>
        <dbReference type="ARBA" id="ARBA00004141"/>
    </source>
</evidence>
<dbReference type="InterPro" id="IPR025969">
    <property type="entry name" value="ABA_GPCR_dom"/>
</dbReference>
<evidence type="ECO:0000256" key="4">
    <source>
        <dbReference type="ARBA" id="ARBA00023136"/>
    </source>
</evidence>
<feature type="transmembrane region" description="Helical" evidence="5">
    <location>
        <begin position="406"/>
        <end position="425"/>
    </location>
</feature>
<keyword evidence="2 5" id="KW-0812">Transmembrane</keyword>
<feature type="domain" description="Golgi pH regulator conserved" evidence="7">
    <location>
        <begin position="110"/>
        <end position="176"/>
    </location>
</feature>
<name>A0AAW2ZJZ5_9EUKA</name>
<evidence type="ECO:0000256" key="2">
    <source>
        <dbReference type="ARBA" id="ARBA00022692"/>
    </source>
</evidence>
<dbReference type="Pfam" id="PF12537">
    <property type="entry name" value="GPHR_N"/>
    <property type="match status" value="1"/>
</dbReference>
<protein>
    <submittedName>
        <fullName evidence="8">Golgi pH regulator</fullName>
    </submittedName>
</protein>
<dbReference type="PANTHER" id="PTHR15948:SF0">
    <property type="entry name" value="GOLGI PH REGULATOR A-RELATED"/>
    <property type="match status" value="1"/>
</dbReference>
<gene>
    <name evidence="8" type="ORF">AKO1_006686</name>
</gene>
<feature type="transmembrane region" description="Helical" evidence="5">
    <location>
        <begin position="116"/>
        <end position="141"/>
    </location>
</feature>
<feature type="domain" description="Abscisic acid G-protein coupled receptor-like" evidence="6">
    <location>
        <begin position="255"/>
        <end position="425"/>
    </location>
</feature>
<sequence>MTTANVISRLIFSYTFALSLCIFEMVILELLSLLDPDTRKTAWRFYFTTMILSLIVILPLYQIFLFAYDYGARNKYSIPITLIIYMIYLVSFWKLTKPLYEDENTSPDLLDDAMERLGVVGVTVIALLSGFGSVSMPVTYLTPLLITKNSSATSQIDLIERKLQKTLDIICIRKRNIALAKRKIEENVPIQNNNNPGLFGRITGAFSGGPTNNVKNLEKDISEWSDEVSSLESVSEDIFAELQSACQDADQYTFSKSLKGRLFQLVGCFFSVYGVYKVIMSMFTILFVKEDAAKNKVDPVTRILSVVGKNLHTDTDLVYWSQQLSFIFIFVIIILSVRSLLINLQKVFKFLLRKVSPSTIIVFFSEIMGMYLIASVMLLRGNLPYKQREIISEHMGAVQFHFFQRWFDALFIVSAVLSIVVFFLFNKTKAYMGGI</sequence>
<dbReference type="AlphaFoldDB" id="A0AAW2ZJZ5"/>
<evidence type="ECO:0000259" key="6">
    <source>
        <dbReference type="Pfam" id="PF12430"/>
    </source>
</evidence>
<feature type="transmembrane region" description="Helical" evidence="5">
    <location>
        <begin position="262"/>
        <end position="288"/>
    </location>
</feature>
<evidence type="ECO:0000256" key="5">
    <source>
        <dbReference type="SAM" id="Phobius"/>
    </source>
</evidence>
<reference evidence="8 9" key="1">
    <citation type="submission" date="2024-03" db="EMBL/GenBank/DDBJ databases">
        <title>The Acrasis kona genome and developmental transcriptomes reveal deep origins of eukaryotic multicellular pathways.</title>
        <authorList>
            <person name="Sheikh S."/>
            <person name="Fu C.-J."/>
            <person name="Brown M.W."/>
            <person name="Baldauf S.L."/>
        </authorList>
    </citation>
    <scope>NUCLEOTIDE SEQUENCE [LARGE SCALE GENOMIC DNA]</scope>
    <source>
        <strain evidence="8 9">ATCC MYA-3509</strain>
    </source>
</reference>
<evidence type="ECO:0000313" key="8">
    <source>
        <dbReference type="EMBL" id="KAL0490158.1"/>
    </source>
</evidence>